<feature type="domain" description="Carrier" evidence="5">
    <location>
        <begin position="999"/>
        <end position="1074"/>
    </location>
</feature>
<gene>
    <name evidence="6" type="ORF">ACI2L5_51040</name>
</gene>
<dbReference type="Gene3D" id="3.30.559.10">
    <property type="entry name" value="Chloramphenicol acetyltransferase-like domain"/>
    <property type="match status" value="2"/>
</dbReference>
<dbReference type="PROSITE" id="PS00455">
    <property type="entry name" value="AMP_BINDING"/>
    <property type="match status" value="1"/>
</dbReference>
<evidence type="ECO:0000256" key="4">
    <source>
        <dbReference type="SAM" id="MobiDB-lite"/>
    </source>
</evidence>
<dbReference type="Pfam" id="PF00668">
    <property type="entry name" value="Condensation"/>
    <property type="match status" value="2"/>
</dbReference>
<dbReference type="InterPro" id="IPR009081">
    <property type="entry name" value="PP-bd_ACP"/>
</dbReference>
<dbReference type="InterPro" id="IPR023213">
    <property type="entry name" value="CAT-like_dom_sf"/>
</dbReference>
<dbReference type="Pfam" id="PF13193">
    <property type="entry name" value="AMP-binding_C"/>
    <property type="match status" value="1"/>
</dbReference>
<dbReference type="SUPFAM" id="SSF56801">
    <property type="entry name" value="Acetyl-CoA synthetase-like"/>
    <property type="match status" value="1"/>
</dbReference>
<dbReference type="Gene3D" id="1.10.1200.10">
    <property type="entry name" value="ACP-like"/>
    <property type="match status" value="1"/>
</dbReference>
<dbReference type="EMBL" id="JBJDQH010000046">
    <property type="protein sequence ID" value="MFK4273134.1"/>
    <property type="molecule type" value="Genomic_DNA"/>
</dbReference>
<evidence type="ECO:0000256" key="1">
    <source>
        <dbReference type="ARBA" id="ARBA00001957"/>
    </source>
</evidence>
<dbReference type="Gene3D" id="3.40.50.12780">
    <property type="entry name" value="N-terminal domain of ligase-like"/>
    <property type="match status" value="1"/>
</dbReference>
<sequence length="1567" mass="170637">MPEGRNTRRELSTAQSGIWFGHKLDPTGRSYNVGEFVEIHGELDLPLFREAFRHTFRETEVLHVRFEEDDGKVRQTIHTPSDPDLSIIDVSAEPEPMAAAEQWINQDLAQPVELVGGRLYTFALFTVSQDLTLWYARTHHIVVDSYGGAIFQRRLAEIYGDLRKGVPYSAGSLGSYDLLLQEQSEYRISEKYSSDRQYWIDKFADHPDAVSPAAGNGNAHAGGDFLRSSGALNPSEADRLRTLALTARTTWSVVAVAAVAAYLNRLSGSQDLVFGLPVMGRKSANSRITPSTASDVLALRLTLRPDMTFASLIEQSTREVRGSLRRQRYRSEELIRELRSLGRDQPLWKVSANIISFDEDIYFTDRPVIPHNLSNGPVRDLCIVVRGGDEGSGISVDFDGNAALYSREELERLQNNFLRLLKNLIAEPDTAIGQADVLDPAERRQLLHGWNDPVHQKSDATLPELFEAQARSAPDAVAVVFEGQELTYGELNARANRLARYLISRGAGPERLVALALPRSAELVVALLAVLKSGAGYVPVDPDYPADRIRGMLQDAEPILLVTHNTINDRLPHDEVRHSPEQPQLILLDEVETAKSIEHCPDADVADEGRATALLPRHPAYVIYTSGSTGRPKGVAVTHENVARLLSATKDRFQFQATDVWTMFHSYAFDFSVWEVWGSLLHGGRLVVVSYTASRSPDLMLKLIRDEGVTILNQTPSAFYQLMQAETEAEVGAGAGETPQDWFSATRFIIFGGEALDERRLTDWYQRHPGARPVLVNMYGITETTVHVTFAPLSAASPDGEVGVIGRQIADLSVYVLDAGLQPVPVGVAGELYVAGPGLARGYVNQPAVTAERFVANPFVTAAGSRMYRTGDVVRWRADGQLQFVGRADAQVKVRGFRIELGEIEAVLAAQDTVAQAAVLVREDRPGDRRLVGYVVPPADSDVQTDTAAVLGSVKDRLPDYMVPSALMVLERLPLTPNGKLDRKALPAPDHAVATSGRGPRTPREEVLCGLFAEVLGVAEVGIDDSFFALGGHSLLATRLISRIRTTLDTDLSIRALFEAPTVADLAEHFEASAGNVTQAKLGVRARPESVPVSFAQRRLWFLGQLEGLSGTYNVPLSLRLCGRLDVGALRLAVGDVLGRHESLRTVFPQVDGVPFQRVVGVGVAVPSFEVVDVVGVGEGELAGLLVREAGAGFDLSCDLPLRVRLFVLGGDEFVLLVVVHHIAADGWSMVPLARDLSVAYGARVGGGVPGWEPLGVQYADYALWQREVLGSEDDPGSVISQQLGYWRGVLAGVPEQLELPVDRPRPAVASHVGGSVGVRVPAGVHGRLVELARGSGVSVFMVVQAALAVVLTRMGAGTDIPIGTPVAGRTDDALDDLVGFFVNTLVLRTDVSGDPTFRELVGRVRETDLAAFAHQDVPFERLVEVLNPQRSMARHPLFQVMLSFQNNTRPDLTMPGLDTTDQPLGAVTVKFDLTVNLSELRAGDDGPGGLSGHVDYRTDLFDAASMEALAGRLVRVLESVTADPDLPVSRIDVLGDAERHQVLTLWNDTAHPLPDTLLPQLFEAQV</sequence>
<dbReference type="InterPro" id="IPR020845">
    <property type="entry name" value="AMP-binding_CS"/>
</dbReference>
<dbReference type="Gene3D" id="3.30.300.30">
    <property type="match status" value="1"/>
</dbReference>
<dbReference type="InterPro" id="IPR006162">
    <property type="entry name" value="Ppantetheine_attach_site"/>
</dbReference>
<feature type="non-terminal residue" evidence="6">
    <location>
        <position position="1567"/>
    </location>
</feature>
<evidence type="ECO:0000256" key="3">
    <source>
        <dbReference type="ARBA" id="ARBA00022553"/>
    </source>
</evidence>
<proteinExistence type="predicted"/>
<dbReference type="PANTHER" id="PTHR45527:SF14">
    <property type="entry name" value="PLIPASTATIN SYNTHASE SUBUNIT B"/>
    <property type="match status" value="1"/>
</dbReference>
<dbReference type="InterPro" id="IPR000873">
    <property type="entry name" value="AMP-dep_synth/lig_dom"/>
</dbReference>
<dbReference type="Pfam" id="PF00501">
    <property type="entry name" value="AMP-binding"/>
    <property type="match status" value="1"/>
</dbReference>
<dbReference type="InterPro" id="IPR045851">
    <property type="entry name" value="AMP-bd_C_sf"/>
</dbReference>
<organism evidence="6 7">
    <name type="scientific">Streptomyces milbemycinicus</name>
    <dbReference type="NCBI Taxonomy" id="476552"/>
    <lineage>
        <taxon>Bacteria</taxon>
        <taxon>Bacillati</taxon>
        <taxon>Actinomycetota</taxon>
        <taxon>Actinomycetes</taxon>
        <taxon>Kitasatosporales</taxon>
        <taxon>Streptomycetaceae</taxon>
        <taxon>Streptomyces</taxon>
    </lineage>
</organism>
<dbReference type="CDD" id="cd17643">
    <property type="entry name" value="A_NRPS_Cytc1-like"/>
    <property type="match status" value="1"/>
</dbReference>
<dbReference type="InterPro" id="IPR001242">
    <property type="entry name" value="Condensation_dom"/>
</dbReference>
<dbReference type="RefSeq" id="WP_404749174.1">
    <property type="nucleotide sequence ID" value="NZ_JBJDQH010000046.1"/>
</dbReference>
<dbReference type="SMART" id="SM00823">
    <property type="entry name" value="PKS_PP"/>
    <property type="match status" value="1"/>
</dbReference>
<dbReference type="PROSITE" id="PS00012">
    <property type="entry name" value="PHOSPHOPANTETHEINE"/>
    <property type="match status" value="1"/>
</dbReference>
<evidence type="ECO:0000256" key="2">
    <source>
        <dbReference type="ARBA" id="ARBA00022450"/>
    </source>
</evidence>
<dbReference type="SUPFAM" id="SSF47336">
    <property type="entry name" value="ACP-like"/>
    <property type="match status" value="1"/>
</dbReference>
<comment type="cofactor">
    <cofactor evidence="1">
        <name>pantetheine 4'-phosphate</name>
        <dbReference type="ChEBI" id="CHEBI:47942"/>
    </cofactor>
</comment>
<dbReference type="Proteomes" id="UP001620295">
    <property type="component" value="Unassembled WGS sequence"/>
</dbReference>
<dbReference type="PANTHER" id="PTHR45527">
    <property type="entry name" value="NONRIBOSOMAL PEPTIDE SYNTHETASE"/>
    <property type="match status" value="1"/>
</dbReference>
<dbReference type="SUPFAM" id="SSF52777">
    <property type="entry name" value="CoA-dependent acyltransferases"/>
    <property type="match status" value="4"/>
</dbReference>
<protein>
    <submittedName>
        <fullName evidence="6">Amino acid adenylation domain-containing protein</fullName>
    </submittedName>
</protein>
<dbReference type="CDD" id="cd19540">
    <property type="entry name" value="LCL_NRPS-like"/>
    <property type="match status" value="1"/>
</dbReference>
<keyword evidence="3" id="KW-0597">Phosphoprotein</keyword>
<reference evidence="6 7" key="1">
    <citation type="submission" date="2024-11" db="EMBL/GenBank/DDBJ databases">
        <title>The Natural Products Discovery Center: Release of the First 8490 Sequenced Strains for Exploring Actinobacteria Biosynthetic Diversity.</title>
        <authorList>
            <person name="Kalkreuter E."/>
            <person name="Kautsar S.A."/>
            <person name="Yang D."/>
            <person name="Bader C.D."/>
            <person name="Teijaro C.N."/>
            <person name="Fluegel L."/>
            <person name="Davis C.M."/>
            <person name="Simpson J.R."/>
            <person name="Lauterbach L."/>
            <person name="Steele A.D."/>
            <person name="Gui C."/>
            <person name="Meng S."/>
            <person name="Li G."/>
            <person name="Viehrig K."/>
            <person name="Ye F."/>
            <person name="Su P."/>
            <person name="Kiefer A.F."/>
            <person name="Nichols A."/>
            <person name="Cepeda A.J."/>
            <person name="Yan W."/>
            <person name="Fan B."/>
            <person name="Jiang Y."/>
            <person name="Adhikari A."/>
            <person name="Zheng C.-J."/>
            <person name="Schuster L."/>
            <person name="Cowan T.M."/>
            <person name="Smanski M.J."/>
            <person name="Chevrette M.G."/>
            <person name="De Carvalho L.P.S."/>
            <person name="Shen B."/>
        </authorList>
    </citation>
    <scope>NUCLEOTIDE SEQUENCE [LARGE SCALE GENOMIC DNA]</scope>
    <source>
        <strain evidence="6 7">NPDC020863</strain>
    </source>
</reference>
<dbReference type="InterPro" id="IPR010071">
    <property type="entry name" value="AA_adenyl_dom"/>
</dbReference>
<keyword evidence="2" id="KW-0596">Phosphopantetheine</keyword>
<dbReference type="InterPro" id="IPR036736">
    <property type="entry name" value="ACP-like_sf"/>
</dbReference>
<dbReference type="Pfam" id="PF00550">
    <property type="entry name" value="PP-binding"/>
    <property type="match status" value="1"/>
</dbReference>
<dbReference type="Gene3D" id="3.30.559.30">
    <property type="entry name" value="Nonribosomal peptide synthetase, condensation domain"/>
    <property type="match status" value="2"/>
</dbReference>
<dbReference type="InterPro" id="IPR042099">
    <property type="entry name" value="ANL_N_sf"/>
</dbReference>
<accession>A0ABW8M4L7</accession>
<evidence type="ECO:0000313" key="6">
    <source>
        <dbReference type="EMBL" id="MFK4273134.1"/>
    </source>
</evidence>
<dbReference type="InterPro" id="IPR020806">
    <property type="entry name" value="PKS_PP-bd"/>
</dbReference>
<feature type="region of interest" description="Disordered" evidence="4">
    <location>
        <begin position="980"/>
        <end position="1002"/>
    </location>
</feature>
<dbReference type="InterPro" id="IPR025110">
    <property type="entry name" value="AMP-bd_C"/>
</dbReference>
<evidence type="ECO:0000259" key="5">
    <source>
        <dbReference type="PROSITE" id="PS50075"/>
    </source>
</evidence>
<keyword evidence="7" id="KW-1185">Reference proteome</keyword>
<dbReference type="PROSITE" id="PS50075">
    <property type="entry name" value="CARRIER"/>
    <property type="match status" value="1"/>
</dbReference>
<comment type="caution">
    <text evidence="6">The sequence shown here is derived from an EMBL/GenBank/DDBJ whole genome shotgun (WGS) entry which is preliminary data.</text>
</comment>
<dbReference type="NCBIfam" id="TIGR01733">
    <property type="entry name" value="AA-adenyl-dom"/>
    <property type="match status" value="1"/>
</dbReference>
<evidence type="ECO:0000313" key="7">
    <source>
        <dbReference type="Proteomes" id="UP001620295"/>
    </source>
</evidence>
<name>A0ABW8M4L7_9ACTN</name>